<accession>A0A1G2BJU7</accession>
<comment type="caution">
    <text evidence="1">The sequence shown here is derived from an EMBL/GenBank/DDBJ whole genome shotgun (WGS) entry which is preliminary data.</text>
</comment>
<dbReference type="AlphaFoldDB" id="A0A1G2BJU7"/>
<gene>
    <name evidence="1" type="ORF">A2927_02020</name>
</gene>
<name>A0A1G2BJU7_9BACT</name>
<evidence type="ECO:0000313" key="1">
    <source>
        <dbReference type="EMBL" id="OGY89355.1"/>
    </source>
</evidence>
<dbReference type="Proteomes" id="UP000178849">
    <property type="component" value="Unassembled WGS sequence"/>
</dbReference>
<evidence type="ECO:0000313" key="2">
    <source>
        <dbReference type="Proteomes" id="UP000178849"/>
    </source>
</evidence>
<proteinExistence type="predicted"/>
<organism evidence="1 2">
    <name type="scientific">Candidatus Komeilibacteria bacterium RIFCSPLOWO2_01_FULL_45_10</name>
    <dbReference type="NCBI Taxonomy" id="1798550"/>
    <lineage>
        <taxon>Bacteria</taxon>
        <taxon>Candidatus Komeiliibacteriota</taxon>
    </lineage>
</organism>
<dbReference type="EMBL" id="MHKL01000020">
    <property type="protein sequence ID" value="OGY89355.1"/>
    <property type="molecule type" value="Genomic_DNA"/>
</dbReference>
<protein>
    <submittedName>
        <fullName evidence="1">Uncharacterized protein</fullName>
    </submittedName>
</protein>
<reference evidence="1 2" key="1">
    <citation type="journal article" date="2016" name="Nat. Commun.">
        <title>Thousands of microbial genomes shed light on interconnected biogeochemical processes in an aquifer system.</title>
        <authorList>
            <person name="Anantharaman K."/>
            <person name="Brown C.T."/>
            <person name="Hug L.A."/>
            <person name="Sharon I."/>
            <person name="Castelle C.J."/>
            <person name="Probst A.J."/>
            <person name="Thomas B.C."/>
            <person name="Singh A."/>
            <person name="Wilkins M.J."/>
            <person name="Karaoz U."/>
            <person name="Brodie E.L."/>
            <person name="Williams K.H."/>
            <person name="Hubbard S.S."/>
            <person name="Banfield J.F."/>
        </authorList>
    </citation>
    <scope>NUCLEOTIDE SEQUENCE [LARGE SCALE GENOMIC DNA]</scope>
</reference>
<dbReference type="STRING" id="1798550.A2927_02020"/>
<sequence length="130" mass="14693">MKLSALQKFILKECLGEKGPSTSPLDSLRSLGTSLGAGKVFVKKFLRFYQSQPKVPSKLEQVKIVSKSVDRLIHKGLLVGFGEQTQYKWFIKEALLTRTGRKLGKKLLGEQAKLPFMNQRSKKAKKQENK</sequence>